<feature type="domain" description="Glutamine amidotransferase" evidence="1">
    <location>
        <begin position="29"/>
        <end position="184"/>
    </location>
</feature>
<dbReference type="CDD" id="cd01741">
    <property type="entry name" value="GATase1_1"/>
    <property type="match status" value="1"/>
</dbReference>
<dbReference type="GO" id="GO:0016740">
    <property type="term" value="F:transferase activity"/>
    <property type="evidence" value="ECO:0007669"/>
    <property type="project" value="UniProtKB-KW"/>
</dbReference>
<keyword evidence="3" id="KW-1185">Reference proteome</keyword>
<dbReference type="Pfam" id="PF00117">
    <property type="entry name" value="GATase"/>
    <property type="match status" value="1"/>
</dbReference>
<dbReference type="OrthoDB" id="9813383at2"/>
<dbReference type="RefSeq" id="WP_117297932.1">
    <property type="nucleotide sequence ID" value="NZ_QVQT02000001.1"/>
</dbReference>
<keyword evidence="2" id="KW-0315">Glutamine amidotransferase</keyword>
<organism evidence="2 3">
    <name type="scientific">Paracidobacterium acidisoli</name>
    <dbReference type="NCBI Taxonomy" id="2303751"/>
    <lineage>
        <taxon>Bacteria</taxon>
        <taxon>Pseudomonadati</taxon>
        <taxon>Acidobacteriota</taxon>
        <taxon>Terriglobia</taxon>
        <taxon>Terriglobales</taxon>
        <taxon>Acidobacteriaceae</taxon>
        <taxon>Paracidobacterium</taxon>
    </lineage>
</organism>
<dbReference type="Proteomes" id="UP000264702">
    <property type="component" value="Unassembled WGS sequence"/>
</dbReference>
<dbReference type="InterPro" id="IPR044992">
    <property type="entry name" value="ChyE-like"/>
</dbReference>
<protein>
    <submittedName>
        <fullName evidence="2">Glutamine amidotransferase</fullName>
    </submittedName>
</protein>
<evidence type="ECO:0000313" key="3">
    <source>
        <dbReference type="Proteomes" id="UP000264702"/>
    </source>
</evidence>
<sequence length="234" mass="25068">MRSAVAVTHVPFEDSGSLEIALTQAGYAIETADACTADLRTPSLANADLLIVLGGPIGVYDGEAYPFLDVEIDLIRSRLAEKRPTLGICLGAQLIAAAAGAAVYPGSEGKEIGWGPIHAGPDALLYPEFAELLAPDLHVLHWHGDTFSLPPGASHLAATALYPNQAFAIEQHTLALQFHPEVTVRGLERWYVGHACELAGVGICVPQIRQESEIFAPVLEEAALRFWNGWLSRL</sequence>
<keyword evidence="2" id="KW-0808">Transferase</keyword>
<dbReference type="NCBIfam" id="NF005458">
    <property type="entry name" value="PRK07053.1"/>
    <property type="match status" value="1"/>
</dbReference>
<dbReference type="PANTHER" id="PTHR42695">
    <property type="entry name" value="GLUTAMINE AMIDOTRANSFERASE YLR126C-RELATED"/>
    <property type="match status" value="1"/>
</dbReference>
<dbReference type="Gene3D" id="3.40.50.880">
    <property type="match status" value="1"/>
</dbReference>
<proteinExistence type="predicted"/>
<dbReference type="InterPro" id="IPR017926">
    <property type="entry name" value="GATASE"/>
</dbReference>
<name>A0A372IUP2_9BACT</name>
<dbReference type="SUPFAM" id="SSF52317">
    <property type="entry name" value="Class I glutamine amidotransferase-like"/>
    <property type="match status" value="1"/>
</dbReference>
<evidence type="ECO:0000313" key="2">
    <source>
        <dbReference type="EMBL" id="RFU18636.1"/>
    </source>
</evidence>
<reference evidence="2 3" key="1">
    <citation type="submission" date="2018-08" db="EMBL/GenBank/DDBJ databases">
        <title>Acidipila sp. 4G-K13, an acidobacterium isolated from forest soil.</title>
        <authorList>
            <person name="Gao Z.-H."/>
            <person name="Qiu L.-H."/>
        </authorList>
    </citation>
    <scope>NUCLEOTIDE SEQUENCE [LARGE SCALE GENOMIC DNA]</scope>
    <source>
        <strain evidence="2 3">4G-K13</strain>
    </source>
</reference>
<dbReference type="GO" id="GO:0005829">
    <property type="term" value="C:cytosol"/>
    <property type="evidence" value="ECO:0007669"/>
    <property type="project" value="TreeGrafter"/>
</dbReference>
<accession>A0A372IUP2</accession>
<comment type="caution">
    <text evidence="2">The sequence shown here is derived from an EMBL/GenBank/DDBJ whole genome shotgun (WGS) entry which is preliminary data.</text>
</comment>
<dbReference type="InterPro" id="IPR029062">
    <property type="entry name" value="Class_I_gatase-like"/>
</dbReference>
<dbReference type="EMBL" id="QVQT01000001">
    <property type="protein sequence ID" value="RFU18636.1"/>
    <property type="molecule type" value="Genomic_DNA"/>
</dbReference>
<evidence type="ECO:0000259" key="1">
    <source>
        <dbReference type="Pfam" id="PF00117"/>
    </source>
</evidence>
<dbReference type="PROSITE" id="PS51273">
    <property type="entry name" value="GATASE_TYPE_1"/>
    <property type="match status" value="1"/>
</dbReference>
<gene>
    <name evidence="2" type="ORF">D0Y96_03585</name>
</gene>
<dbReference type="PANTHER" id="PTHR42695:SF5">
    <property type="entry name" value="GLUTAMINE AMIDOTRANSFERASE YLR126C-RELATED"/>
    <property type="match status" value="1"/>
</dbReference>
<dbReference type="AlphaFoldDB" id="A0A372IUP2"/>